<keyword evidence="1 2" id="KW-0808">Transferase</keyword>
<dbReference type="GO" id="GO:0016094">
    <property type="term" value="P:polyprenol biosynthetic process"/>
    <property type="evidence" value="ECO:0007669"/>
    <property type="project" value="TreeGrafter"/>
</dbReference>
<dbReference type="NCBIfam" id="TIGR00055">
    <property type="entry name" value="uppS"/>
    <property type="match status" value="1"/>
</dbReference>
<dbReference type="Gene3D" id="3.40.1180.10">
    <property type="entry name" value="Decaprenyl diphosphate synthase-like"/>
    <property type="match status" value="1"/>
</dbReference>
<feature type="active site" evidence="2">
    <location>
        <position position="44"/>
    </location>
</feature>
<sequence length="307" mass="34159">MSVSQRADSSSDDGIESTSGRNEVNGVDGSDSKKGAMHVGIIMDGNGRWARARGLSRYDGYRAGTDAVRRAVECSADLGIGALTLYAFSSDNWRRPYGEVQLLLSLFRWYLQRETANCVDQGVRVSFIGRRDRFPATLQREIERSESATDSCDQLLLRIAADYSARDEILATAAMLSSDHPPTRSDFGRKLTGGVGNLSEVDLIVRTGGEQRLSDFLLWEAAYAELVFIKTLWPDFTRIDLERSLNEFRKRERRFGGIGKCSQQKGRTDVEQQSTPPTRQGRVAHNRAVRGDVAVHEHESIVPTSPL</sequence>
<dbReference type="PROSITE" id="PS01066">
    <property type="entry name" value="UPP_SYNTHASE"/>
    <property type="match status" value="1"/>
</dbReference>
<dbReference type="CDD" id="cd00475">
    <property type="entry name" value="Cis_IPPS"/>
    <property type="match status" value="1"/>
</dbReference>
<dbReference type="AlphaFoldDB" id="E0XY96"/>
<keyword evidence="2" id="KW-0460">Magnesium</keyword>
<feature type="active site" description="Proton acceptor" evidence="2">
    <location>
        <position position="92"/>
    </location>
</feature>
<dbReference type="GO" id="GO:0000287">
    <property type="term" value="F:magnesium ion binding"/>
    <property type="evidence" value="ECO:0007669"/>
    <property type="project" value="UniProtKB-UniRule"/>
</dbReference>
<dbReference type="SUPFAM" id="SSF64005">
    <property type="entry name" value="Undecaprenyl diphosphate synthase"/>
    <property type="match status" value="1"/>
</dbReference>
<reference evidence="4" key="1">
    <citation type="journal article" date="2011" name="Environ. Microbiol.">
        <title>Time-series analyses of Monterey Bay coastal microbial picoplankton using a 'genome proxy' microarray.</title>
        <authorList>
            <person name="Rich V.I."/>
            <person name="Pham V.D."/>
            <person name="Eppley J."/>
            <person name="Shi Y."/>
            <person name="DeLong E.F."/>
        </authorList>
    </citation>
    <scope>NUCLEOTIDE SEQUENCE</scope>
</reference>
<proteinExistence type="inferred from homology"/>
<feature type="compositionally biased region" description="Polar residues" evidence="3">
    <location>
        <begin position="261"/>
        <end position="278"/>
    </location>
</feature>
<dbReference type="EC" id="2.5.1.-" evidence="2"/>
<organism evidence="4">
    <name type="scientific">uncultured Spirochaetales bacterium HF0500_06B09</name>
    <dbReference type="NCBI Taxonomy" id="710994"/>
    <lineage>
        <taxon>Bacteria</taxon>
        <taxon>Pseudomonadati</taxon>
        <taxon>Spirochaetota</taxon>
        <taxon>Spirochaetia</taxon>
        <taxon>Spirochaetales</taxon>
        <taxon>environmental samples</taxon>
    </lineage>
</organism>
<dbReference type="Pfam" id="PF01255">
    <property type="entry name" value="Prenyltransf"/>
    <property type="match status" value="1"/>
</dbReference>
<feature type="binding site" evidence="2">
    <location>
        <position position="57"/>
    </location>
    <ligand>
        <name>substrate</name>
    </ligand>
</feature>
<feature type="binding site" evidence="2">
    <location>
        <begin position="45"/>
        <end position="48"/>
    </location>
    <ligand>
        <name>substrate</name>
    </ligand>
</feature>
<evidence type="ECO:0000256" key="3">
    <source>
        <dbReference type="SAM" id="MobiDB-lite"/>
    </source>
</evidence>
<comment type="function">
    <text evidence="2">Catalyzes the condensation of isopentenyl diphosphate (IPP) with allylic pyrophosphates generating different type of terpenoids.</text>
</comment>
<protein>
    <recommendedName>
        <fullName evidence="2">Isoprenyl transferase</fullName>
        <ecNumber evidence="2">2.5.1.-</ecNumber>
    </recommendedName>
</protein>
<dbReference type="PANTHER" id="PTHR10291">
    <property type="entry name" value="DEHYDRODOLICHYL DIPHOSPHATE SYNTHASE FAMILY MEMBER"/>
    <property type="match status" value="1"/>
</dbReference>
<comment type="caution">
    <text evidence="2">Lacks conserved residue(s) required for the propagation of feature annotation.</text>
</comment>
<comment type="similarity">
    <text evidence="2">Belongs to the UPP synthase family.</text>
</comment>
<feature type="region of interest" description="Disordered" evidence="3">
    <location>
        <begin position="1"/>
        <end position="32"/>
    </location>
</feature>
<name>E0XY96_9SPIR</name>
<dbReference type="PANTHER" id="PTHR10291:SF0">
    <property type="entry name" value="DEHYDRODOLICHYL DIPHOSPHATE SYNTHASE 2"/>
    <property type="match status" value="1"/>
</dbReference>
<dbReference type="EMBL" id="GU474919">
    <property type="protein sequence ID" value="ADI19376.1"/>
    <property type="molecule type" value="Genomic_DNA"/>
</dbReference>
<feature type="binding site" evidence="2">
    <location>
        <position position="93"/>
    </location>
    <ligand>
        <name>substrate</name>
    </ligand>
</feature>
<dbReference type="HAMAP" id="MF_01139">
    <property type="entry name" value="ISPT"/>
    <property type="match status" value="1"/>
</dbReference>
<evidence type="ECO:0000256" key="2">
    <source>
        <dbReference type="HAMAP-Rule" id="MF_01139"/>
    </source>
</evidence>
<dbReference type="GO" id="GO:0008834">
    <property type="term" value="F:ditrans,polycis-undecaprenyl-diphosphate synthase [(2E,6E)-farnesyl-diphosphate specific] activity"/>
    <property type="evidence" value="ECO:0007669"/>
    <property type="project" value="TreeGrafter"/>
</dbReference>
<accession>E0XY96</accession>
<feature type="binding site" evidence="2">
    <location>
        <position position="49"/>
    </location>
    <ligand>
        <name>substrate</name>
    </ligand>
</feature>
<feature type="binding site" evidence="2">
    <location>
        <position position="95"/>
    </location>
    <ligand>
        <name>substrate</name>
    </ligand>
</feature>
<dbReference type="InterPro" id="IPR018520">
    <property type="entry name" value="UPP_synth-like_CS"/>
</dbReference>
<feature type="binding site" evidence="2">
    <location>
        <position position="206"/>
    </location>
    <ligand>
        <name>substrate</name>
    </ligand>
</feature>
<dbReference type="InterPro" id="IPR001441">
    <property type="entry name" value="UPP_synth-like"/>
</dbReference>
<keyword evidence="2" id="KW-0479">Metal-binding</keyword>
<evidence type="ECO:0000256" key="1">
    <source>
        <dbReference type="ARBA" id="ARBA00022679"/>
    </source>
</evidence>
<feature type="binding site" evidence="2">
    <location>
        <position position="225"/>
    </location>
    <ligand>
        <name>Mg(2+)</name>
        <dbReference type="ChEBI" id="CHEBI:18420"/>
    </ligand>
</feature>
<dbReference type="GO" id="GO:0005829">
    <property type="term" value="C:cytosol"/>
    <property type="evidence" value="ECO:0007669"/>
    <property type="project" value="TreeGrafter"/>
</dbReference>
<comment type="subunit">
    <text evidence="2">Homodimer.</text>
</comment>
<comment type="cofactor">
    <cofactor evidence="2">
        <name>Mg(2+)</name>
        <dbReference type="ChEBI" id="CHEBI:18420"/>
    </cofactor>
    <text evidence="2">Binds 2 magnesium ions per subunit.</text>
</comment>
<feature type="binding site" evidence="2">
    <location>
        <begin position="89"/>
        <end position="91"/>
    </location>
    <ligand>
        <name>substrate</name>
    </ligand>
</feature>
<feature type="binding site" evidence="2">
    <location>
        <begin position="212"/>
        <end position="214"/>
    </location>
    <ligand>
        <name>substrate</name>
    </ligand>
</feature>
<feature type="region of interest" description="Disordered" evidence="3">
    <location>
        <begin position="256"/>
        <end position="287"/>
    </location>
</feature>
<feature type="binding site" evidence="2">
    <location>
        <position position="44"/>
    </location>
    <ligand>
        <name>Mg(2+)</name>
        <dbReference type="ChEBI" id="CHEBI:18420"/>
    </ligand>
</feature>
<evidence type="ECO:0000313" key="4">
    <source>
        <dbReference type="EMBL" id="ADI19376.1"/>
    </source>
</evidence>
<dbReference type="InterPro" id="IPR036424">
    <property type="entry name" value="UPP_synth-like_sf"/>
</dbReference>